<evidence type="ECO:0000256" key="1">
    <source>
        <dbReference type="ARBA" id="ARBA00022679"/>
    </source>
</evidence>
<dbReference type="NCBIfam" id="TIGR01128">
    <property type="entry name" value="holA"/>
    <property type="match status" value="1"/>
</dbReference>
<comment type="caution">
    <text evidence="6">The sequence shown here is derived from an EMBL/GenBank/DDBJ whole genome shotgun (WGS) entry which is preliminary data.</text>
</comment>
<feature type="domain" description="DNA polymerase III delta N-terminal" evidence="5">
    <location>
        <begin position="19"/>
        <end position="131"/>
    </location>
</feature>
<evidence type="ECO:0000259" key="5">
    <source>
        <dbReference type="Pfam" id="PF06144"/>
    </source>
</evidence>
<dbReference type="SUPFAM" id="SSF52540">
    <property type="entry name" value="P-loop containing nucleoside triphosphate hydrolases"/>
    <property type="match status" value="1"/>
</dbReference>
<organism evidence="6 7">
    <name type="scientific">Aliarcobacter cryaerophilus</name>
    <dbReference type="NCBI Taxonomy" id="28198"/>
    <lineage>
        <taxon>Bacteria</taxon>
        <taxon>Pseudomonadati</taxon>
        <taxon>Campylobacterota</taxon>
        <taxon>Epsilonproteobacteria</taxon>
        <taxon>Campylobacterales</taxon>
        <taxon>Arcobacteraceae</taxon>
        <taxon>Aliarcobacter</taxon>
    </lineage>
</organism>
<keyword evidence="3" id="KW-0235">DNA replication</keyword>
<evidence type="ECO:0000256" key="3">
    <source>
        <dbReference type="ARBA" id="ARBA00022705"/>
    </source>
</evidence>
<dbReference type="InterPro" id="IPR005790">
    <property type="entry name" value="DNA_polIII_delta"/>
</dbReference>
<gene>
    <name evidence="6" type="ORF">CJ669_04980</name>
</gene>
<keyword evidence="4" id="KW-0239">DNA-directed DNA polymerase</keyword>
<dbReference type="GO" id="GO:0003677">
    <property type="term" value="F:DNA binding"/>
    <property type="evidence" value="ECO:0007669"/>
    <property type="project" value="InterPro"/>
</dbReference>
<reference evidence="6 7" key="1">
    <citation type="submission" date="2017-09" db="EMBL/GenBank/DDBJ databases">
        <title>Reassesment of A. cryaerophilus.</title>
        <authorList>
            <person name="Perez-Cataluna A."/>
            <person name="Collado L."/>
            <person name="Salgado O."/>
            <person name="Lefinanco V."/>
            <person name="Figueras M.J."/>
        </authorList>
    </citation>
    <scope>NUCLEOTIDE SEQUENCE [LARGE SCALE GENOMIC DNA]</scope>
    <source>
        <strain evidence="6 7">LMG 9861</strain>
    </source>
</reference>
<evidence type="ECO:0000256" key="4">
    <source>
        <dbReference type="ARBA" id="ARBA00022932"/>
    </source>
</evidence>
<evidence type="ECO:0000313" key="7">
    <source>
        <dbReference type="Proteomes" id="UP000239065"/>
    </source>
</evidence>
<dbReference type="Proteomes" id="UP000239065">
    <property type="component" value="Unassembled WGS sequence"/>
</dbReference>
<accession>A0A2S9SNG6</accession>
<dbReference type="InterPro" id="IPR027417">
    <property type="entry name" value="P-loop_NTPase"/>
</dbReference>
<name>A0A2S9SNG6_9BACT</name>
<dbReference type="EMBL" id="NXGJ01000004">
    <property type="protein sequence ID" value="PRM88106.1"/>
    <property type="molecule type" value="Genomic_DNA"/>
</dbReference>
<dbReference type="InterPro" id="IPR010372">
    <property type="entry name" value="DNA_pol3_delta_N"/>
</dbReference>
<protein>
    <submittedName>
        <fullName evidence="6">DNA polymerase III subunit delta</fullName>
    </submittedName>
</protein>
<dbReference type="Gene3D" id="3.40.50.300">
    <property type="entry name" value="P-loop containing nucleotide triphosphate hydrolases"/>
    <property type="match status" value="1"/>
</dbReference>
<sequence>MYKSEFDKYLKANKRFSSYMFYGQSTFLVEQYAYLVSKIIAKDEEIEKLYFEEYNFKYAKDRLLQSSLFSSNNVVLIKIDKKIPKKELDALVESANINKDSTLILACIGDADFKSMESSFTAKQNACAVRFFALMPNEAIGFLQNEAKRLKIDYDENALSHLYFMHRQNISLSTNDLSKLALLNERVTTKLVDLHCFGVGSVNFDDFLHDLIASKDISNDLSLLLEEGLNEVFILNQISSFIQQLFMISSHARIYTVVNPIEVLGYNPPKNIWEKKSKLAINIKPKQFLEMLDYILNLELSIKTEKIDNINLYLQASLRKFIVLFR</sequence>
<dbReference type="RefSeq" id="WP_105908971.1">
    <property type="nucleotide sequence ID" value="NZ_NXGJ01000004.1"/>
</dbReference>
<evidence type="ECO:0000256" key="2">
    <source>
        <dbReference type="ARBA" id="ARBA00022695"/>
    </source>
</evidence>
<dbReference type="AlphaFoldDB" id="A0A2S9SNG6"/>
<dbReference type="PANTHER" id="PTHR34388">
    <property type="entry name" value="DNA POLYMERASE III SUBUNIT DELTA"/>
    <property type="match status" value="1"/>
</dbReference>
<keyword evidence="1" id="KW-0808">Transferase</keyword>
<keyword evidence="2" id="KW-0548">Nucleotidyltransferase</keyword>
<dbReference type="Pfam" id="PF06144">
    <property type="entry name" value="DNA_pol3_delta"/>
    <property type="match status" value="1"/>
</dbReference>
<proteinExistence type="predicted"/>
<dbReference type="GO" id="GO:0003887">
    <property type="term" value="F:DNA-directed DNA polymerase activity"/>
    <property type="evidence" value="ECO:0007669"/>
    <property type="project" value="UniProtKB-KW"/>
</dbReference>
<dbReference type="GO" id="GO:0009360">
    <property type="term" value="C:DNA polymerase III complex"/>
    <property type="evidence" value="ECO:0007669"/>
    <property type="project" value="InterPro"/>
</dbReference>
<evidence type="ECO:0000313" key="6">
    <source>
        <dbReference type="EMBL" id="PRM88106.1"/>
    </source>
</evidence>
<dbReference type="PANTHER" id="PTHR34388:SF1">
    <property type="entry name" value="DNA POLYMERASE III SUBUNIT DELTA"/>
    <property type="match status" value="1"/>
</dbReference>
<dbReference type="GO" id="GO:0006261">
    <property type="term" value="P:DNA-templated DNA replication"/>
    <property type="evidence" value="ECO:0007669"/>
    <property type="project" value="TreeGrafter"/>
</dbReference>